<dbReference type="AlphaFoldDB" id="A0AAV3NGN1"/>
<dbReference type="InterPro" id="IPR005162">
    <property type="entry name" value="Retrotrans_gag_dom"/>
</dbReference>
<evidence type="ECO:0000313" key="4">
    <source>
        <dbReference type="Proteomes" id="UP001454036"/>
    </source>
</evidence>
<dbReference type="Pfam" id="PF03732">
    <property type="entry name" value="Retrotrans_gag"/>
    <property type="match status" value="1"/>
</dbReference>
<name>A0AAV3NGN1_LITER</name>
<protein>
    <recommendedName>
        <fullName evidence="2">Retrotransposon gag domain-containing protein</fullName>
    </recommendedName>
</protein>
<dbReference type="Proteomes" id="UP001454036">
    <property type="component" value="Unassembled WGS sequence"/>
</dbReference>
<evidence type="ECO:0000259" key="2">
    <source>
        <dbReference type="Pfam" id="PF03732"/>
    </source>
</evidence>
<reference evidence="3 4" key="1">
    <citation type="submission" date="2024-01" db="EMBL/GenBank/DDBJ databases">
        <title>The complete chloroplast genome sequence of Lithospermum erythrorhizon: insights into the phylogenetic relationship among Boraginaceae species and the maternal lineages of purple gromwells.</title>
        <authorList>
            <person name="Okada T."/>
            <person name="Watanabe K."/>
        </authorList>
    </citation>
    <scope>NUCLEOTIDE SEQUENCE [LARGE SCALE GENOMIC DNA]</scope>
</reference>
<keyword evidence="4" id="KW-1185">Reference proteome</keyword>
<accession>A0AAV3NGN1</accession>
<comment type="caution">
    <text evidence="3">The sequence shown here is derived from an EMBL/GenBank/DDBJ whole genome shotgun (WGS) entry which is preliminary data.</text>
</comment>
<organism evidence="3 4">
    <name type="scientific">Lithospermum erythrorhizon</name>
    <name type="common">Purple gromwell</name>
    <name type="synonym">Lithospermum officinale var. erythrorhizon</name>
    <dbReference type="NCBI Taxonomy" id="34254"/>
    <lineage>
        <taxon>Eukaryota</taxon>
        <taxon>Viridiplantae</taxon>
        <taxon>Streptophyta</taxon>
        <taxon>Embryophyta</taxon>
        <taxon>Tracheophyta</taxon>
        <taxon>Spermatophyta</taxon>
        <taxon>Magnoliopsida</taxon>
        <taxon>eudicotyledons</taxon>
        <taxon>Gunneridae</taxon>
        <taxon>Pentapetalae</taxon>
        <taxon>asterids</taxon>
        <taxon>lamiids</taxon>
        <taxon>Boraginales</taxon>
        <taxon>Boraginaceae</taxon>
        <taxon>Boraginoideae</taxon>
        <taxon>Lithospermeae</taxon>
        <taxon>Lithospermum</taxon>
    </lineage>
</organism>
<feature type="compositionally biased region" description="Basic and acidic residues" evidence="1">
    <location>
        <begin position="73"/>
        <end position="90"/>
    </location>
</feature>
<dbReference type="EMBL" id="BAABME010000013">
    <property type="protein sequence ID" value="GAA0138460.1"/>
    <property type="molecule type" value="Genomic_DNA"/>
</dbReference>
<gene>
    <name evidence="3" type="ORF">LIER_00205</name>
</gene>
<proteinExistence type="predicted"/>
<evidence type="ECO:0000256" key="1">
    <source>
        <dbReference type="SAM" id="MobiDB-lite"/>
    </source>
</evidence>
<sequence length="128" mass="14930">MVKQFVCPLKGNTFDWYTNLEPASRDSWAQLESKFLNRFFSTKRTISMMTLTTTKVRTLYSSSLLLKARYEPRKPNEASKLEKKEAHDVTSEMTKFSFRTKKVEGGLDPGNKEHLTLKEMQEKDYPLP</sequence>
<feature type="compositionally biased region" description="Basic and acidic residues" evidence="1">
    <location>
        <begin position="101"/>
        <end position="128"/>
    </location>
</feature>
<evidence type="ECO:0000313" key="3">
    <source>
        <dbReference type="EMBL" id="GAA0138460.1"/>
    </source>
</evidence>
<feature type="region of interest" description="Disordered" evidence="1">
    <location>
        <begin position="73"/>
        <end position="128"/>
    </location>
</feature>
<feature type="domain" description="Retrotransposon gag" evidence="2">
    <location>
        <begin position="5"/>
        <end position="48"/>
    </location>
</feature>